<comment type="cofactor">
    <cofactor evidence="1">
        <name>Ca(2+)</name>
        <dbReference type="ChEBI" id="CHEBI:29108"/>
    </cofactor>
</comment>
<dbReference type="Pfam" id="PF09286">
    <property type="entry name" value="Pro-kuma_activ"/>
    <property type="match status" value="1"/>
</dbReference>
<evidence type="ECO:0000256" key="8">
    <source>
        <dbReference type="SAM" id="MobiDB-lite"/>
    </source>
</evidence>
<sequence length="606" mass="60879">MNEPSQPRAVVAGSDREPLAGAAPVAPADPDQQATVTVMVRRRSGAAPRVSGPAAPRVSRADFAQTFGADPDDIDAVTRFAAEHGLEVAEADPAARTVRLRGTVAALQSAFAVSLATYEHGDGRYRGREGAVTVPATLGGVVTGVFGLDDRPQVRPRLHQVRPAAVDDSFAVTELASLYDFPTGATGAGQTIAIAEFGGGYRQADLDAFFRGLGLATPSVTAVGVDGADNSPGEDADVEVVLDVEVAGAVAPGAAIAVYFAPNTDQGFIDAVTRAVHDTERDPSVLSISWGGPEEEWTEQTRTAIDEVFEDAAALGVTVLVAAGDHGAADRSADMAGYDGRAHVDFPASSPHATACGGTRIQASGGAITSEVVWNTGDGWATGGGVSSAFPPPDWQTAEPTSVDPPHGRGRGVPDVSGNADSTTGYRIHVNGQDTVVGGTSAVAPLWAGLVALVNQSTGERVGFVNPALYAAPAGTFRDITQGDNGIPASGRAPATPGYPAGTGWDACTGLGSPVGTAVRDVLAAAVTGGGTGAGGGAGSGAGPAAAPGAGGGTAGAAAGAGAYRGSPLFLDDDDDDEDGDELDDPDGAGLPDYDHERWGEEELED</sequence>
<feature type="compositionally biased region" description="Basic and acidic residues" evidence="8">
    <location>
        <begin position="593"/>
        <end position="606"/>
    </location>
</feature>
<dbReference type="EMBL" id="BMNA01000001">
    <property type="protein sequence ID" value="GGL86127.1"/>
    <property type="molecule type" value="Genomic_DNA"/>
</dbReference>
<dbReference type="Gene3D" id="3.40.50.200">
    <property type="entry name" value="Peptidase S8/S53 domain"/>
    <property type="match status" value="1"/>
</dbReference>
<dbReference type="CDD" id="cd11377">
    <property type="entry name" value="Pro-peptidase_S53"/>
    <property type="match status" value="1"/>
</dbReference>
<dbReference type="RefSeq" id="WP_188939667.1">
    <property type="nucleotide sequence ID" value="NZ_BMNA01000001.1"/>
</dbReference>
<dbReference type="InterPro" id="IPR036852">
    <property type="entry name" value="Peptidase_S8/S53_dom_sf"/>
</dbReference>
<evidence type="ECO:0000256" key="3">
    <source>
        <dbReference type="ARBA" id="ARBA00022723"/>
    </source>
</evidence>
<keyword evidence="11" id="KW-1185">Reference proteome</keyword>
<evidence type="ECO:0000256" key="5">
    <source>
        <dbReference type="ARBA" id="ARBA00022825"/>
    </source>
</evidence>
<keyword evidence="2" id="KW-0645">Protease</keyword>
<dbReference type="SUPFAM" id="SSF52743">
    <property type="entry name" value="Subtilisin-like"/>
    <property type="match status" value="1"/>
</dbReference>
<name>A0A917SL18_9ACTN</name>
<comment type="caution">
    <text evidence="10">The sequence shown here is derived from an EMBL/GenBank/DDBJ whole genome shotgun (WGS) entry which is preliminary data.</text>
</comment>
<dbReference type="PANTHER" id="PTHR14218:SF15">
    <property type="entry name" value="TRIPEPTIDYL-PEPTIDASE 1"/>
    <property type="match status" value="1"/>
</dbReference>
<accession>A0A917SL18</accession>
<keyword evidence="5" id="KW-0720">Serine protease</keyword>
<dbReference type="Proteomes" id="UP000655208">
    <property type="component" value="Unassembled WGS sequence"/>
</dbReference>
<dbReference type="InterPro" id="IPR050819">
    <property type="entry name" value="Tripeptidyl-peptidase_I"/>
</dbReference>
<organism evidence="10 11">
    <name type="scientific">Nakamurella endophytica</name>
    <dbReference type="NCBI Taxonomy" id="1748367"/>
    <lineage>
        <taxon>Bacteria</taxon>
        <taxon>Bacillati</taxon>
        <taxon>Actinomycetota</taxon>
        <taxon>Actinomycetes</taxon>
        <taxon>Nakamurellales</taxon>
        <taxon>Nakamurellaceae</taxon>
        <taxon>Nakamurella</taxon>
    </lineage>
</organism>
<keyword evidence="4" id="KW-0378">Hydrolase</keyword>
<dbReference type="SUPFAM" id="SSF54897">
    <property type="entry name" value="Protease propeptides/inhibitors"/>
    <property type="match status" value="1"/>
</dbReference>
<evidence type="ECO:0000256" key="4">
    <source>
        <dbReference type="ARBA" id="ARBA00022801"/>
    </source>
</evidence>
<feature type="region of interest" description="Disordered" evidence="8">
    <location>
        <begin position="1"/>
        <end position="32"/>
    </location>
</feature>
<keyword evidence="7" id="KW-0865">Zymogen</keyword>
<dbReference type="GO" id="GO:0046872">
    <property type="term" value="F:metal ion binding"/>
    <property type="evidence" value="ECO:0007669"/>
    <property type="project" value="UniProtKB-KW"/>
</dbReference>
<reference evidence="10" key="1">
    <citation type="journal article" date="2014" name="Int. J. Syst. Evol. Microbiol.">
        <title>Complete genome sequence of Corynebacterium casei LMG S-19264T (=DSM 44701T), isolated from a smear-ripened cheese.</title>
        <authorList>
            <consortium name="US DOE Joint Genome Institute (JGI-PGF)"/>
            <person name="Walter F."/>
            <person name="Albersmeier A."/>
            <person name="Kalinowski J."/>
            <person name="Ruckert C."/>
        </authorList>
    </citation>
    <scope>NUCLEOTIDE SEQUENCE</scope>
    <source>
        <strain evidence="10">CGMCC 4.7308</strain>
    </source>
</reference>
<evidence type="ECO:0000313" key="11">
    <source>
        <dbReference type="Proteomes" id="UP000655208"/>
    </source>
</evidence>
<dbReference type="SMART" id="SM00944">
    <property type="entry name" value="Pro-kuma_activ"/>
    <property type="match status" value="1"/>
</dbReference>
<dbReference type="PANTHER" id="PTHR14218">
    <property type="entry name" value="PROTEASE S8 TRIPEPTIDYL PEPTIDASE I CLN2"/>
    <property type="match status" value="1"/>
</dbReference>
<dbReference type="GO" id="GO:0006508">
    <property type="term" value="P:proteolysis"/>
    <property type="evidence" value="ECO:0007669"/>
    <property type="project" value="UniProtKB-KW"/>
</dbReference>
<feature type="domain" description="Peptidase S53" evidence="9">
    <location>
        <begin position="169"/>
        <end position="526"/>
    </location>
</feature>
<keyword evidence="6" id="KW-0106">Calcium</keyword>
<evidence type="ECO:0000256" key="7">
    <source>
        <dbReference type="ARBA" id="ARBA00023145"/>
    </source>
</evidence>
<dbReference type="GO" id="GO:0008240">
    <property type="term" value="F:tripeptidyl-peptidase activity"/>
    <property type="evidence" value="ECO:0007669"/>
    <property type="project" value="TreeGrafter"/>
</dbReference>
<keyword evidence="3" id="KW-0479">Metal-binding</keyword>
<protein>
    <submittedName>
        <fullName evidence="10">Kumamolisin</fullName>
    </submittedName>
</protein>
<reference evidence="10" key="2">
    <citation type="submission" date="2020-09" db="EMBL/GenBank/DDBJ databases">
        <authorList>
            <person name="Sun Q."/>
            <person name="Zhou Y."/>
        </authorList>
    </citation>
    <scope>NUCLEOTIDE SEQUENCE</scope>
    <source>
        <strain evidence="10">CGMCC 4.7308</strain>
    </source>
</reference>
<feature type="region of interest" description="Disordered" evidence="8">
    <location>
        <begin position="384"/>
        <end position="420"/>
    </location>
</feature>
<feature type="compositionally biased region" description="Low complexity" evidence="8">
    <location>
        <begin position="19"/>
        <end position="32"/>
    </location>
</feature>
<evidence type="ECO:0000256" key="2">
    <source>
        <dbReference type="ARBA" id="ARBA00022670"/>
    </source>
</evidence>
<gene>
    <name evidence="10" type="ORF">GCM10011594_02240</name>
</gene>
<dbReference type="InterPro" id="IPR015366">
    <property type="entry name" value="S53_propep"/>
</dbReference>
<evidence type="ECO:0000256" key="1">
    <source>
        <dbReference type="ARBA" id="ARBA00001913"/>
    </source>
</evidence>
<dbReference type="PROSITE" id="PS51695">
    <property type="entry name" value="SEDOLISIN"/>
    <property type="match status" value="1"/>
</dbReference>
<dbReference type="AlphaFoldDB" id="A0A917SL18"/>
<feature type="compositionally biased region" description="Acidic residues" evidence="8">
    <location>
        <begin position="571"/>
        <end position="587"/>
    </location>
</feature>
<evidence type="ECO:0000259" key="9">
    <source>
        <dbReference type="PROSITE" id="PS51695"/>
    </source>
</evidence>
<feature type="region of interest" description="Disordered" evidence="8">
    <location>
        <begin position="534"/>
        <end position="606"/>
    </location>
</feature>
<evidence type="ECO:0000313" key="10">
    <source>
        <dbReference type="EMBL" id="GGL86127.1"/>
    </source>
</evidence>
<dbReference type="CDD" id="cd04056">
    <property type="entry name" value="Peptidases_S53"/>
    <property type="match status" value="1"/>
</dbReference>
<evidence type="ECO:0000256" key="6">
    <source>
        <dbReference type="ARBA" id="ARBA00022837"/>
    </source>
</evidence>
<dbReference type="GO" id="GO:0004252">
    <property type="term" value="F:serine-type endopeptidase activity"/>
    <property type="evidence" value="ECO:0007669"/>
    <property type="project" value="InterPro"/>
</dbReference>
<proteinExistence type="predicted"/>
<dbReference type="InterPro" id="IPR030400">
    <property type="entry name" value="Sedolisin_dom"/>
</dbReference>